<organism evidence="2 3">
    <name type="scientific">Paramecium sonneborni</name>
    <dbReference type="NCBI Taxonomy" id="65129"/>
    <lineage>
        <taxon>Eukaryota</taxon>
        <taxon>Sar</taxon>
        <taxon>Alveolata</taxon>
        <taxon>Ciliophora</taxon>
        <taxon>Intramacronucleata</taxon>
        <taxon>Oligohymenophorea</taxon>
        <taxon>Peniculida</taxon>
        <taxon>Parameciidae</taxon>
        <taxon>Paramecium</taxon>
    </lineage>
</organism>
<keyword evidence="1" id="KW-1133">Transmembrane helix</keyword>
<sequence>MIILYQSNLQFLMVSDNQLELNELFQGMDKMEMEILEVLSIHQIISKTQNYLSHYKYCLKNQTQLILENFKILFNKNPFYQYKFKLILNNKQPFFGLQNLIIILLKLLYYNFKQKKECCKTTTIPQIDNS</sequence>
<feature type="transmembrane region" description="Helical" evidence="1">
    <location>
        <begin position="94"/>
        <end position="112"/>
    </location>
</feature>
<name>A0A8S1RIC9_9CILI</name>
<reference evidence="2" key="1">
    <citation type="submission" date="2021-01" db="EMBL/GenBank/DDBJ databases">
        <authorList>
            <consortium name="Genoscope - CEA"/>
            <person name="William W."/>
        </authorList>
    </citation>
    <scope>NUCLEOTIDE SEQUENCE</scope>
</reference>
<evidence type="ECO:0000313" key="3">
    <source>
        <dbReference type="Proteomes" id="UP000692954"/>
    </source>
</evidence>
<keyword evidence="1" id="KW-0472">Membrane</keyword>
<dbReference type="AlphaFoldDB" id="A0A8S1RIC9"/>
<evidence type="ECO:0000313" key="2">
    <source>
        <dbReference type="EMBL" id="CAD8128241.1"/>
    </source>
</evidence>
<dbReference type="Proteomes" id="UP000692954">
    <property type="component" value="Unassembled WGS sequence"/>
</dbReference>
<dbReference type="EMBL" id="CAJJDN010000184">
    <property type="protein sequence ID" value="CAD8128241.1"/>
    <property type="molecule type" value="Genomic_DNA"/>
</dbReference>
<gene>
    <name evidence="2" type="ORF">PSON_ATCC_30995.1.T1840072</name>
</gene>
<keyword evidence="1" id="KW-0812">Transmembrane</keyword>
<evidence type="ECO:0008006" key="4">
    <source>
        <dbReference type="Google" id="ProtNLM"/>
    </source>
</evidence>
<proteinExistence type="predicted"/>
<protein>
    <recommendedName>
        <fullName evidence="4">Transmembrane protein</fullName>
    </recommendedName>
</protein>
<accession>A0A8S1RIC9</accession>
<comment type="caution">
    <text evidence="2">The sequence shown here is derived from an EMBL/GenBank/DDBJ whole genome shotgun (WGS) entry which is preliminary data.</text>
</comment>
<keyword evidence="3" id="KW-1185">Reference proteome</keyword>
<evidence type="ECO:0000256" key="1">
    <source>
        <dbReference type="SAM" id="Phobius"/>
    </source>
</evidence>